<evidence type="ECO:0000256" key="4">
    <source>
        <dbReference type="ARBA" id="ARBA00022692"/>
    </source>
</evidence>
<dbReference type="PANTHER" id="PTHR22907:SF39">
    <property type="entry name" value="ZP DOMAIN-CONTAINING PROTEIN"/>
    <property type="match status" value="1"/>
</dbReference>
<evidence type="ECO:0000256" key="1">
    <source>
        <dbReference type="ARBA" id="ARBA00004251"/>
    </source>
</evidence>
<evidence type="ECO:0000313" key="13">
    <source>
        <dbReference type="WBParaSite" id="PDA_v2.g4254.t1"/>
    </source>
</evidence>
<organism evidence="12 13">
    <name type="scientific">Panagrolaimus davidi</name>
    <dbReference type="NCBI Taxonomy" id="227884"/>
    <lineage>
        <taxon>Eukaryota</taxon>
        <taxon>Metazoa</taxon>
        <taxon>Ecdysozoa</taxon>
        <taxon>Nematoda</taxon>
        <taxon>Chromadorea</taxon>
        <taxon>Rhabditida</taxon>
        <taxon>Tylenchina</taxon>
        <taxon>Panagrolaimomorpha</taxon>
        <taxon>Panagrolaimoidea</taxon>
        <taxon>Panagrolaimidae</taxon>
        <taxon>Panagrolaimus</taxon>
    </lineage>
</organism>
<evidence type="ECO:0000259" key="11">
    <source>
        <dbReference type="PROSITE" id="PS51034"/>
    </source>
</evidence>
<proteinExistence type="predicted"/>
<protein>
    <submittedName>
        <fullName evidence="13">ZP domain-containing protein</fullName>
    </submittedName>
</protein>
<keyword evidence="7 9" id="KW-0472">Membrane</keyword>
<dbReference type="GO" id="GO:0042302">
    <property type="term" value="F:structural constituent of cuticle"/>
    <property type="evidence" value="ECO:0007669"/>
    <property type="project" value="UniProtKB-KW"/>
</dbReference>
<evidence type="ECO:0000256" key="6">
    <source>
        <dbReference type="ARBA" id="ARBA00022989"/>
    </source>
</evidence>
<keyword evidence="12" id="KW-1185">Reference proteome</keyword>
<dbReference type="Pfam" id="PF25057">
    <property type="entry name" value="CUT_N"/>
    <property type="match status" value="1"/>
</dbReference>
<dbReference type="Proteomes" id="UP000887578">
    <property type="component" value="Unplaced"/>
</dbReference>
<dbReference type="PANTHER" id="PTHR22907">
    <property type="entry name" value="GH04558P"/>
    <property type="match status" value="1"/>
</dbReference>
<accession>A0A914QYW1</accession>
<feature type="compositionally biased region" description="Low complexity" evidence="8">
    <location>
        <begin position="374"/>
        <end position="390"/>
    </location>
</feature>
<keyword evidence="2" id="KW-0193">Cuticle</keyword>
<dbReference type="SMART" id="SM00241">
    <property type="entry name" value="ZP"/>
    <property type="match status" value="1"/>
</dbReference>
<feature type="region of interest" description="Disordered" evidence="8">
    <location>
        <begin position="373"/>
        <end position="425"/>
    </location>
</feature>
<evidence type="ECO:0000313" key="12">
    <source>
        <dbReference type="Proteomes" id="UP000887578"/>
    </source>
</evidence>
<evidence type="ECO:0000256" key="3">
    <source>
        <dbReference type="ARBA" id="ARBA00022475"/>
    </source>
</evidence>
<feature type="transmembrane region" description="Helical" evidence="9">
    <location>
        <begin position="475"/>
        <end position="499"/>
    </location>
</feature>
<keyword evidence="5 10" id="KW-0732">Signal</keyword>
<keyword evidence="4 9" id="KW-0812">Transmembrane</keyword>
<dbReference type="Pfam" id="PF25301">
    <property type="entry name" value="CUT_C"/>
    <property type="match status" value="1"/>
</dbReference>
<dbReference type="InterPro" id="IPR056953">
    <property type="entry name" value="CUT_N"/>
</dbReference>
<dbReference type="InterPro" id="IPR051962">
    <property type="entry name" value="Cuticlin"/>
</dbReference>
<reference evidence="13" key="1">
    <citation type="submission" date="2022-11" db="UniProtKB">
        <authorList>
            <consortium name="WormBaseParasite"/>
        </authorList>
    </citation>
    <scope>IDENTIFICATION</scope>
</reference>
<feature type="region of interest" description="Disordered" evidence="8">
    <location>
        <begin position="296"/>
        <end position="357"/>
    </location>
</feature>
<evidence type="ECO:0000256" key="8">
    <source>
        <dbReference type="SAM" id="MobiDB-lite"/>
    </source>
</evidence>
<name>A0A914QYW1_9BILA</name>
<dbReference type="WBParaSite" id="PDA_v2.g4254.t1">
    <property type="protein sequence ID" value="PDA_v2.g4254.t1"/>
    <property type="gene ID" value="PDA_v2.g4254"/>
</dbReference>
<feature type="chain" id="PRO_5037571332" evidence="10">
    <location>
        <begin position="22"/>
        <end position="517"/>
    </location>
</feature>
<comment type="subcellular location">
    <subcellularLocation>
        <location evidence="1">Cell membrane</location>
        <topology evidence="1">Single-pass type I membrane protein</topology>
    </subcellularLocation>
</comment>
<evidence type="ECO:0000256" key="2">
    <source>
        <dbReference type="ARBA" id="ARBA00022460"/>
    </source>
</evidence>
<keyword evidence="6 9" id="KW-1133">Transmembrane helix</keyword>
<sequence>MRIKEFWFLICLFLLFQISSAKFPNEIADVPIVSCESDKILIKIRTTASNPSHIYAEDFRDNSGCQTRNMNNIAILHGECGMTSEKLSNPDGIMYRICVSVQIHPLFVTESDRSYCAQCVYMDTTVVNDLQQNLAIRLPDFLVNHRLVEGQNRRFDALPNELEPQFDETSNPQCSYTIRKGSVDGPEIHFATIGDSVFHVWQCQNEHVGILVQNCHVEDLEGNKILIIDQNGCGIDQYVLNTPQYNEDLKLAYQESHVFKFADKTLTRFTCQIRLCMKDRKNGCDKITPPRNCKADGEVVDSDVGKDQPLPPAKLTGSPDLLKAETIGPPSITPPNHHHTKTIGRTSNKSSSSSSSTVVINGIPAAQRGVTNVNNNQQQSSPSSPASSYAGYGGYRSRRAHEIQANATSPLIRQRRVPQNIPTTPSNLPQMDVVGVIRVLDSPEDVEYFESKLLSNPLNTLTTTTGEKKCMSTSLYWSLIATLILLITIQIIALSVIALDRLFFESTISTKFKLPSA</sequence>
<dbReference type="InterPro" id="IPR057475">
    <property type="entry name" value="CUT_C"/>
</dbReference>
<dbReference type="InterPro" id="IPR001507">
    <property type="entry name" value="ZP_dom"/>
</dbReference>
<evidence type="ECO:0000256" key="10">
    <source>
        <dbReference type="SAM" id="SignalP"/>
    </source>
</evidence>
<dbReference type="PROSITE" id="PS51034">
    <property type="entry name" value="ZP_2"/>
    <property type="match status" value="1"/>
</dbReference>
<feature type="signal peptide" evidence="10">
    <location>
        <begin position="1"/>
        <end position="21"/>
    </location>
</feature>
<evidence type="ECO:0000256" key="7">
    <source>
        <dbReference type="ARBA" id="ARBA00023136"/>
    </source>
</evidence>
<dbReference type="GO" id="GO:0005886">
    <property type="term" value="C:plasma membrane"/>
    <property type="evidence" value="ECO:0007669"/>
    <property type="project" value="UniProtKB-SubCell"/>
</dbReference>
<dbReference type="AlphaFoldDB" id="A0A914QYW1"/>
<keyword evidence="3" id="KW-1003">Cell membrane</keyword>
<evidence type="ECO:0000256" key="5">
    <source>
        <dbReference type="ARBA" id="ARBA00022729"/>
    </source>
</evidence>
<evidence type="ECO:0000256" key="9">
    <source>
        <dbReference type="SAM" id="Phobius"/>
    </source>
</evidence>
<feature type="domain" description="ZP" evidence="11">
    <location>
        <begin position="34"/>
        <end position="291"/>
    </location>
</feature>